<dbReference type="InterPro" id="IPR032466">
    <property type="entry name" value="Metal_Hydrolase"/>
</dbReference>
<evidence type="ECO:0000313" key="1">
    <source>
        <dbReference type="EMBL" id="PKI84915.1"/>
    </source>
</evidence>
<name>A0A2N1JED8_9BASI</name>
<dbReference type="EMBL" id="KZ454988">
    <property type="protein sequence ID" value="PKI84915.1"/>
    <property type="molecule type" value="Genomic_DNA"/>
</dbReference>
<dbReference type="Pfam" id="PF01026">
    <property type="entry name" value="TatD_DNase"/>
    <property type="match status" value="1"/>
</dbReference>
<proteinExistence type="predicted"/>
<dbReference type="Gene3D" id="3.20.20.140">
    <property type="entry name" value="Metal-dependent hydrolases"/>
    <property type="match status" value="1"/>
</dbReference>
<accession>A0A2N1JED8</accession>
<evidence type="ECO:0000313" key="2">
    <source>
        <dbReference type="Proteomes" id="UP000232875"/>
    </source>
</evidence>
<dbReference type="OrthoDB" id="413993at2759"/>
<dbReference type="PANTHER" id="PTHR47345">
    <property type="entry name" value="CUT9-INTERACTING PROTEIN SCN1"/>
    <property type="match status" value="1"/>
</dbReference>
<reference evidence="1 2" key="1">
    <citation type="submission" date="2017-10" db="EMBL/GenBank/DDBJ databases">
        <title>A novel species of cold-tolerant Malassezia isolated from bats.</title>
        <authorList>
            <person name="Lorch J.M."/>
            <person name="Palmer J.M."/>
            <person name="Vanderwolf K.J."/>
            <person name="Schmidt K.Z."/>
            <person name="Verant M.L."/>
            <person name="Weller T.J."/>
            <person name="Blehert D.S."/>
        </authorList>
    </citation>
    <scope>NUCLEOTIDE SEQUENCE [LARGE SCALE GENOMIC DNA]</scope>
    <source>
        <strain evidence="1 2">NWHC:44797-103</strain>
    </source>
</reference>
<keyword evidence="2" id="KW-1185">Reference proteome</keyword>
<protein>
    <submittedName>
        <fullName evidence="1">Uncharacterized protein</fullName>
    </submittedName>
</protein>
<dbReference type="InterPro" id="IPR053044">
    <property type="entry name" value="Metallo-hydrolase/TatD-type"/>
</dbReference>
<dbReference type="SUPFAM" id="SSF51556">
    <property type="entry name" value="Metallo-dependent hydrolases"/>
    <property type="match status" value="1"/>
</dbReference>
<dbReference type="AlphaFoldDB" id="A0A2N1JED8"/>
<organism evidence="1 2">
    <name type="scientific">Malassezia vespertilionis</name>
    <dbReference type="NCBI Taxonomy" id="2020962"/>
    <lineage>
        <taxon>Eukaryota</taxon>
        <taxon>Fungi</taxon>
        <taxon>Dikarya</taxon>
        <taxon>Basidiomycota</taxon>
        <taxon>Ustilaginomycotina</taxon>
        <taxon>Malasseziomycetes</taxon>
        <taxon>Malasseziales</taxon>
        <taxon>Malasseziaceae</taxon>
        <taxon>Malassezia</taxon>
    </lineage>
</organism>
<dbReference type="Proteomes" id="UP000232875">
    <property type="component" value="Unassembled WGS sequence"/>
</dbReference>
<dbReference type="GO" id="GO:0016788">
    <property type="term" value="F:hydrolase activity, acting on ester bonds"/>
    <property type="evidence" value="ECO:0007669"/>
    <property type="project" value="InterPro"/>
</dbReference>
<dbReference type="STRING" id="2020962.A0A2N1JED8"/>
<dbReference type="PANTHER" id="PTHR47345:SF1">
    <property type="entry name" value="CUT9-INTERACTING PROTEIN SCN1"/>
    <property type="match status" value="1"/>
</dbReference>
<dbReference type="InterPro" id="IPR001130">
    <property type="entry name" value="TatD-like"/>
</dbReference>
<sequence length="305" mass="33161">MPLVDAHCHATEALRDMPWDAWIAEMRSVPLERLCIMSTDLDDQQLVARAAQALGAKVVPCFGVHPWHVHAISLHAGTLDVLEHYSALFGSCTEDPAREALYRALPAPVGVQDALAQTASFLRAFPGAWVGEVGLDRSFRVRDPNGGLTKLQTPIAHQLGVLEAQVRLAITMQRAVSMHSVRCTGHTNAFLDAMQRIEGFSGIGVDLHSCTHSPASIALVQRAHANVYISFSRAINARSPTFADQVRACDPSRLLSESDLHEPLTLLPMTREVVHDFAHALGRAPDAMEALLLANFARFCKGEAG</sequence>
<gene>
    <name evidence="1" type="ORF">MVES_001348</name>
</gene>